<dbReference type="AlphaFoldDB" id="A0A495AB75"/>
<evidence type="ECO:0000313" key="2">
    <source>
        <dbReference type="Proteomes" id="UP000269301"/>
    </source>
</evidence>
<dbReference type="EMBL" id="RBZP01000001">
    <property type="protein sequence ID" value="RKQ37289.1"/>
    <property type="molecule type" value="Genomic_DNA"/>
</dbReference>
<dbReference type="Pfam" id="PF26344">
    <property type="entry name" value="YuzC"/>
    <property type="match status" value="1"/>
</dbReference>
<dbReference type="RefSeq" id="WP_121202372.1">
    <property type="nucleotide sequence ID" value="NZ_RBZP01000001.1"/>
</dbReference>
<sequence>MYYYYYPMYYPNYYPNYIPVRQYPPVNPDLFHQSANEMRMLMNDASIVLDRLADSTEFDEAVMSAAQESNKEEVKRLIQSTGISSNVDISFNPDNIRMVFNSKVDDSDCCRLEVSIRWR</sequence>
<evidence type="ECO:0000313" key="1">
    <source>
        <dbReference type="EMBL" id="RKQ37289.1"/>
    </source>
</evidence>
<proteinExistence type="predicted"/>
<comment type="caution">
    <text evidence="1">The sequence shown here is derived from an EMBL/GenBank/DDBJ whole genome shotgun (WGS) entry which is preliminary data.</text>
</comment>
<name>A0A495AB75_9BACI</name>
<reference evidence="1 2" key="1">
    <citation type="journal article" date="2016" name="Int. J. Syst. Evol. Microbiol.">
        <title>Oceanobacillus halophilus sp. nov., a novel moderately halophilic bacterium from a hypersaline lake.</title>
        <authorList>
            <person name="Amoozegar M.A."/>
            <person name="Bagheri M."/>
            <person name="Makhdoumi A."/>
            <person name="Nikou M.M."/>
            <person name="Fazeli S.A.S."/>
            <person name="Schumann P."/>
            <person name="Sproer C."/>
            <person name="Sanchez-Porro C."/>
            <person name="Ventosa A."/>
        </authorList>
    </citation>
    <scope>NUCLEOTIDE SEQUENCE [LARGE SCALE GENOMIC DNA]</scope>
    <source>
        <strain evidence="1 2">DSM 23996</strain>
    </source>
</reference>
<dbReference type="Proteomes" id="UP000269301">
    <property type="component" value="Unassembled WGS sequence"/>
</dbReference>
<gene>
    <name evidence="1" type="ORF">D8M06_00335</name>
</gene>
<dbReference type="InterPro" id="IPR058870">
    <property type="entry name" value="YuzC"/>
</dbReference>
<dbReference type="OrthoDB" id="2615349at2"/>
<protein>
    <submittedName>
        <fullName evidence="1">Uncharacterized protein</fullName>
    </submittedName>
</protein>
<organism evidence="1 2">
    <name type="scientific">Oceanobacillus halophilus</name>
    <dbReference type="NCBI Taxonomy" id="930130"/>
    <lineage>
        <taxon>Bacteria</taxon>
        <taxon>Bacillati</taxon>
        <taxon>Bacillota</taxon>
        <taxon>Bacilli</taxon>
        <taxon>Bacillales</taxon>
        <taxon>Bacillaceae</taxon>
        <taxon>Oceanobacillus</taxon>
    </lineage>
</organism>
<accession>A0A495AB75</accession>
<keyword evidence="2" id="KW-1185">Reference proteome</keyword>